<dbReference type="InterPro" id="IPR006068">
    <property type="entry name" value="ATPase_P-typ_cation-transptr_C"/>
</dbReference>
<dbReference type="InterPro" id="IPR023298">
    <property type="entry name" value="ATPase_P-typ_TM_dom_sf"/>
</dbReference>
<dbReference type="Gene3D" id="3.40.1110.10">
    <property type="entry name" value="Calcium-transporting ATPase, cytoplasmic domain N"/>
    <property type="match status" value="1"/>
</dbReference>
<dbReference type="AlphaFoldDB" id="A0A162AZ42"/>
<dbReference type="NCBIfam" id="NF011702">
    <property type="entry name" value="PRK15122.1"/>
    <property type="match status" value="1"/>
</dbReference>
<keyword evidence="7" id="KW-0997">Cell inner membrane</keyword>
<comment type="subcellular location">
    <subcellularLocation>
        <location evidence="2">Cell inner membrane</location>
        <topology evidence="2">Multi-pass membrane protein</topology>
    </subcellularLocation>
</comment>
<dbReference type="PANTHER" id="PTHR42861">
    <property type="entry name" value="CALCIUM-TRANSPORTING ATPASE"/>
    <property type="match status" value="1"/>
</dbReference>
<dbReference type="SUPFAM" id="SSF81665">
    <property type="entry name" value="Calcium ATPase, transmembrane domain M"/>
    <property type="match status" value="1"/>
</dbReference>
<evidence type="ECO:0000256" key="9">
    <source>
        <dbReference type="ARBA" id="ARBA00022692"/>
    </source>
</evidence>
<feature type="transmembrane region" description="Helical" evidence="18">
    <location>
        <begin position="840"/>
        <end position="860"/>
    </location>
</feature>
<evidence type="ECO:0000256" key="10">
    <source>
        <dbReference type="ARBA" id="ARBA00022741"/>
    </source>
</evidence>
<dbReference type="EC" id="7.2.2.14" evidence="4"/>
<evidence type="ECO:0000256" key="6">
    <source>
        <dbReference type="ARBA" id="ARBA00022475"/>
    </source>
</evidence>
<evidence type="ECO:0000256" key="8">
    <source>
        <dbReference type="ARBA" id="ARBA00022553"/>
    </source>
</evidence>
<dbReference type="InterPro" id="IPR006415">
    <property type="entry name" value="P-type_ATPase_IIIB"/>
</dbReference>
<dbReference type="PROSITE" id="PS00154">
    <property type="entry name" value="ATPASE_E1_E2"/>
    <property type="match status" value="1"/>
</dbReference>
<evidence type="ECO:0000313" key="20">
    <source>
        <dbReference type="EMBL" id="KZN19436.1"/>
    </source>
</evidence>
<dbReference type="GO" id="GO:0015444">
    <property type="term" value="F:P-type magnesium transporter activity"/>
    <property type="evidence" value="ECO:0007669"/>
    <property type="project" value="UniProtKB-EC"/>
</dbReference>
<dbReference type="InterPro" id="IPR001757">
    <property type="entry name" value="P_typ_ATPase"/>
</dbReference>
<dbReference type="InterPro" id="IPR018303">
    <property type="entry name" value="ATPase_P-typ_P_site"/>
</dbReference>
<feature type="transmembrane region" description="Helical" evidence="18">
    <location>
        <begin position="872"/>
        <end position="893"/>
    </location>
</feature>
<keyword evidence="9 18" id="KW-0812">Transmembrane</keyword>
<dbReference type="NCBIfam" id="TIGR01494">
    <property type="entry name" value="ATPase_P-type"/>
    <property type="match status" value="2"/>
</dbReference>
<feature type="transmembrane region" description="Helical" evidence="18">
    <location>
        <begin position="323"/>
        <end position="347"/>
    </location>
</feature>
<dbReference type="SFLD" id="SFLDF00027">
    <property type="entry name" value="p-type_atpase"/>
    <property type="match status" value="1"/>
</dbReference>
<dbReference type="SFLD" id="SFLDG00002">
    <property type="entry name" value="C1.7:_P-type_atpase_like"/>
    <property type="match status" value="1"/>
</dbReference>
<comment type="catalytic activity">
    <reaction evidence="17">
        <text>Mg(2+)(out) + ATP + H2O = Mg(2+)(in) + ADP + phosphate + H(+)</text>
        <dbReference type="Rhea" id="RHEA:10260"/>
        <dbReference type="ChEBI" id="CHEBI:15377"/>
        <dbReference type="ChEBI" id="CHEBI:15378"/>
        <dbReference type="ChEBI" id="CHEBI:18420"/>
        <dbReference type="ChEBI" id="CHEBI:30616"/>
        <dbReference type="ChEBI" id="CHEBI:43474"/>
        <dbReference type="ChEBI" id="CHEBI:456216"/>
        <dbReference type="EC" id="7.2.2.14"/>
    </reaction>
</comment>
<dbReference type="GO" id="GO:0016887">
    <property type="term" value="F:ATP hydrolysis activity"/>
    <property type="evidence" value="ECO:0007669"/>
    <property type="project" value="InterPro"/>
</dbReference>
<organism evidence="20 21">
    <name type="scientific">Pseudomonas fluorescens</name>
    <dbReference type="NCBI Taxonomy" id="294"/>
    <lineage>
        <taxon>Bacteria</taxon>
        <taxon>Pseudomonadati</taxon>
        <taxon>Pseudomonadota</taxon>
        <taxon>Gammaproteobacteria</taxon>
        <taxon>Pseudomonadales</taxon>
        <taxon>Pseudomonadaceae</taxon>
        <taxon>Pseudomonas</taxon>
    </lineage>
</organism>
<comment type="similarity">
    <text evidence="3">Belongs to the cation transport ATPase (P-type) (TC 3.A.3) family. Type IIIB subfamily.</text>
</comment>
<dbReference type="NCBIfam" id="TIGR01524">
    <property type="entry name" value="ATPase-IIIB_Mg"/>
    <property type="match status" value="1"/>
</dbReference>
<dbReference type="SFLD" id="SFLDS00003">
    <property type="entry name" value="Haloacid_Dehalogenase"/>
    <property type="match status" value="1"/>
</dbReference>
<keyword evidence="15 18" id="KW-0472">Membrane</keyword>
<evidence type="ECO:0000313" key="21">
    <source>
        <dbReference type="Proteomes" id="UP000076489"/>
    </source>
</evidence>
<reference evidence="20 21" key="2">
    <citation type="journal article" date="2018" name="Nature">
        <title>Mutant phenotypes for thousands of bacterial genes of unknown function.</title>
        <authorList>
            <person name="Price M.N."/>
            <person name="Wetmore K.M."/>
            <person name="Waters R.J."/>
            <person name="Callaghan M."/>
            <person name="Ray J."/>
            <person name="Liu H."/>
            <person name="Kuehl J.V."/>
            <person name="Melnyk R.A."/>
            <person name="Lamson J.S."/>
            <person name="Suh Y."/>
            <person name="Carlson H.K."/>
            <person name="Esquivel Z."/>
            <person name="Sadeeshkumar H."/>
            <person name="Chakraborty R."/>
            <person name="Zane G.M."/>
            <person name="Rubin B.E."/>
            <person name="Wall J.D."/>
            <person name="Visel A."/>
            <person name="Bristow J."/>
            <person name="Blow M.J."/>
            <person name="Arkin A.P."/>
            <person name="Deutschbauer A.M."/>
        </authorList>
    </citation>
    <scope>NUCLEOTIDE SEQUENCE [LARGE SCALE GENOMIC DNA]</scope>
    <source>
        <strain evidence="20 21">FW300-N1B4</strain>
    </source>
</reference>
<proteinExistence type="inferred from homology"/>
<keyword evidence="13" id="KW-1278">Translocase</keyword>
<feature type="transmembrane region" description="Helical" evidence="18">
    <location>
        <begin position="84"/>
        <end position="102"/>
    </location>
</feature>
<dbReference type="Pfam" id="PF00689">
    <property type="entry name" value="Cation_ATPase_C"/>
    <property type="match status" value="1"/>
</dbReference>
<dbReference type="InterPro" id="IPR008250">
    <property type="entry name" value="ATPase_P-typ_transduc_dom_A_sf"/>
</dbReference>
<keyword evidence="6" id="KW-1003">Cell membrane</keyword>
<dbReference type="CDD" id="cd02077">
    <property type="entry name" value="P-type_ATPase_Mg"/>
    <property type="match status" value="1"/>
</dbReference>
<dbReference type="Pfam" id="PF00690">
    <property type="entry name" value="Cation_ATPase_N"/>
    <property type="match status" value="1"/>
</dbReference>
<dbReference type="Gene3D" id="3.40.50.1000">
    <property type="entry name" value="HAD superfamily/HAD-like"/>
    <property type="match status" value="1"/>
</dbReference>
<dbReference type="Gene3D" id="2.70.150.10">
    <property type="entry name" value="Calcium-transporting ATPase, cytoplasmic transduction domain A"/>
    <property type="match status" value="1"/>
</dbReference>
<evidence type="ECO:0000256" key="4">
    <source>
        <dbReference type="ARBA" id="ARBA00012786"/>
    </source>
</evidence>
<reference evidence="21" key="1">
    <citation type="submission" date="2016-03" db="EMBL/GenBank/DDBJ databases">
        <authorList>
            <person name="Ray J."/>
            <person name="Price M."/>
            <person name="Deutschbauer A."/>
        </authorList>
    </citation>
    <scope>NUCLEOTIDE SEQUENCE [LARGE SCALE GENOMIC DNA]</scope>
    <source>
        <strain evidence="21">FW300-N1B4</strain>
    </source>
</reference>
<gene>
    <name evidence="20" type="ORF">A1D17_25980</name>
</gene>
<dbReference type="SMART" id="SM00831">
    <property type="entry name" value="Cation_ATPase_N"/>
    <property type="match status" value="1"/>
</dbReference>
<keyword evidence="12" id="KW-0460">Magnesium</keyword>
<dbReference type="Pfam" id="PF13246">
    <property type="entry name" value="Cation_ATPase"/>
    <property type="match status" value="1"/>
</dbReference>
<keyword evidence="10" id="KW-0547">Nucleotide-binding</keyword>
<evidence type="ECO:0000256" key="1">
    <source>
        <dbReference type="ARBA" id="ARBA00003954"/>
    </source>
</evidence>
<feature type="domain" description="Cation-transporting P-type ATPase N-terminal" evidence="19">
    <location>
        <begin position="27"/>
        <end position="100"/>
    </location>
</feature>
<dbReference type="InterPro" id="IPR036412">
    <property type="entry name" value="HAD-like_sf"/>
</dbReference>
<dbReference type="Gene3D" id="1.20.1110.10">
    <property type="entry name" value="Calcium-transporting ATPase, transmembrane domain"/>
    <property type="match status" value="1"/>
</dbReference>
<feature type="transmembrane region" description="Helical" evidence="18">
    <location>
        <begin position="293"/>
        <end position="311"/>
    </location>
</feature>
<evidence type="ECO:0000256" key="3">
    <source>
        <dbReference type="ARBA" id="ARBA00008746"/>
    </source>
</evidence>
<evidence type="ECO:0000259" key="19">
    <source>
        <dbReference type="SMART" id="SM00831"/>
    </source>
</evidence>
<dbReference type="GO" id="GO:0005524">
    <property type="term" value="F:ATP binding"/>
    <property type="evidence" value="ECO:0007669"/>
    <property type="project" value="UniProtKB-KW"/>
</dbReference>
<feature type="transmembrane region" description="Helical" evidence="18">
    <location>
        <begin position="114"/>
        <end position="133"/>
    </location>
</feature>
<protein>
    <recommendedName>
        <fullName evidence="5">Magnesium-transporting ATPase, P-type 1</fullName>
        <ecNumber evidence="4">7.2.2.14</ecNumber>
    </recommendedName>
    <alternativeName>
        <fullName evidence="16">Mg(2+) transport ATPase, P-type 1</fullName>
    </alternativeName>
</protein>
<dbReference type="Pfam" id="PF00122">
    <property type="entry name" value="E1-E2_ATPase"/>
    <property type="match status" value="1"/>
</dbReference>
<dbReference type="InterPro" id="IPR023299">
    <property type="entry name" value="ATPase_P-typ_cyto_dom_N"/>
</dbReference>
<keyword evidence="11" id="KW-0067">ATP-binding</keyword>
<dbReference type="OrthoDB" id="9814270at2"/>
<dbReference type="GO" id="GO:0005886">
    <property type="term" value="C:plasma membrane"/>
    <property type="evidence" value="ECO:0007669"/>
    <property type="project" value="UniProtKB-SubCell"/>
</dbReference>
<sequence length="906" mass="99766">MTLVNTAKKTTRGASSDNAKLSMRAAREAQNGLAVTLTNLNATADGLTELEAEGRLARGGHNEVAHDKPPHAIIQLLKALNNPFIYVLLTLAGISFFTDYWLPISQGEGDDADLTKVIIIMTMVSLSSLLRFWQEYRSAKSAETLKAMVRTTATVLRRPQQGRPPVLREVPMRELVAGDIVQLSAGDMIPADIRLIESRDLFISQAVLTGEALPVEKYDTLGDVAQKSATGSATDQSNLLDLSNICFMGTNVVSGTAKAVVVATGSRTYFGSLAKAIVGSRVQTAFDRGVNSVSWLLIRFMLVMVPIVFLLNGFSKGDWSDAFLFALAVAVGLTPEMLPMIVSANLAKGAMAMAKRKVVVKRLNAIQNFGSMDVLCTDKTGTLTQDKIILEHHVDINGQRDDSLLELAWLNSHHQSGLKNLMDQAVVQFANRNATFRVPFAYSKVDELPFDFVRRRLSIIVKDSRDDHLMVCKGAVEEMLAIASHVNENGTVVALDDQRRQALLALANEYNQDGFRVLLVATREIPKAQAKNQYATTDERELVIRGFLTFLDPPKETAGPAIAALRDMGVTVKVLTGDNAVVTCKICREVGLEPGTPLLGQDIEKMDDATLQARVEERTVFAKLTPLQKSRVLKALQANGHTVGFLGDGINDAPALRDADVGISVDSGTDIAKESADIILLEKSLMVLEEGVLKGRETFGNIMKYLNMTASSNFGNVFSVLVASAFIPFLPMLSIHLLLQNLMYDLSQLALPWDKMDKEFLRKPRKWDAKNIGRFMLWIGPTSSVFDITTFAVMWYVFAANSVEMQGLFQSGWFIEGLLSQTLVVHMLRTQKIPFFQSTAALPVILMTGLVMVLGIYIPFSPLGTLVGLQPLPWAYFPWLVGTLLSYCVFAQVMKTLYIRRFKQWF</sequence>
<comment type="caution">
    <text evidence="20">The sequence shown here is derived from an EMBL/GenBank/DDBJ whole genome shotgun (WGS) entry which is preliminary data.</text>
</comment>
<evidence type="ECO:0000256" key="11">
    <source>
        <dbReference type="ARBA" id="ARBA00022840"/>
    </source>
</evidence>
<evidence type="ECO:0000256" key="15">
    <source>
        <dbReference type="ARBA" id="ARBA00023136"/>
    </source>
</evidence>
<dbReference type="RefSeq" id="WP_063343262.1">
    <property type="nucleotide sequence ID" value="NZ_LUKJ01000003.1"/>
</dbReference>
<feature type="transmembrane region" description="Helical" evidence="18">
    <location>
        <begin position="775"/>
        <end position="798"/>
    </location>
</feature>
<evidence type="ECO:0000256" key="17">
    <source>
        <dbReference type="ARBA" id="ARBA00047295"/>
    </source>
</evidence>
<dbReference type="InterPro" id="IPR023214">
    <property type="entry name" value="HAD_sf"/>
</dbReference>
<dbReference type="SUPFAM" id="SSF81653">
    <property type="entry name" value="Calcium ATPase, transduction domain A"/>
    <property type="match status" value="1"/>
</dbReference>
<keyword evidence="8" id="KW-0597">Phosphoprotein</keyword>
<name>A0A162AZ42_PSEFL</name>
<evidence type="ECO:0000256" key="13">
    <source>
        <dbReference type="ARBA" id="ARBA00022967"/>
    </source>
</evidence>
<dbReference type="SUPFAM" id="SSF56784">
    <property type="entry name" value="HAD-like"/>
    <property type="match status" value="1"/>
</dbReference>
<evidence type="ECO:0000256" key="16">
    <source>
        <dbReference type="ARBA" id="ARBA00029806"/>
    </source>
</evidence>
<dbReference type="InterPro" id="IPR004014">
    <property type="entry name" value="ATPase_P-typ_cation-transptr_N"/>
</dbReference>
<evidence type="ECO:0000256" key="12">
    <source>
        <dbReference type="ARBA" id="ARBA00022842"/>
    </source>
</evidence>
<evidence type="ECO:0000256" key="7">
    <source>
        <dbReference type="ARBA" id="ARBA00022519"/>
    </source>
</evidence>
<evidence type="ECO:0000256" key="18">
    <source>
        <dbReference type="SAM" id="Phobius"/>
    </source>
</evidence>
<comment type="function">
    <text evidence="1">Mediates magnesium influx to the cytosol.</text>
</comment>
<evidence type="ECO:0000256" key="2">
    <source>
        <dbReference type="ARBA" id="ARBA00004429"/>
    </source>
</evidence>
<evidence type="ECO:0000256" key="14">
    <source>
        <dbReference type="ARBA" id="ARBA00022989"/>
    </source>
</evidence>
<dbReference type="PRINTS" id="PR01836">
    <property type="entry name" value="MGATPASE"/>
</dbReference>
<feature type="transmembrane region" description="Helical" evidence="18">
    <location>
        <begin position="705"/>
        <end position="727"/>
    </location>
</feature>
<keyword evidence="14 18" id="KW-1133">Transmembrane helix</keyword>
<dbReference type="InterPro" id="IPR059000">
    <property type="entry name" value="ATPase_P-type_domA"/>
</dbReference>
<evidence type="ECO:0000256" key="5">
    <source>
        <dbReference type="ARBA" id="ARBA00013555"/>
    </source>
</evidence>
<dbReference type="InterPro" id="IPR044492">
    <property type="entry name" value="P_typ_ATPase_HD_dom"/>
</dbReference>
<dbReference type="EMBL" id="LUKJ01000003">
    <property type="protein sequence ID" value="KZN19436.1"/>
    <property type="molecule type" value="Genomic_DNA"/>
</dbReference>
<accession>A0A162AZ42</accession>
<dbReference type="Proteomes" id="UP000076489">
    <property type="component" value="Unassembled WGS sequence"/>
</dbReference>